<dbReference type="OrthoDB" id="9806477at2"/>
<dbReference type="InterPro" id="IPR000014">
    <property type="entry name" value="PAS"/>
</dbReference>
<comment type="caution">
    <text evidence="2">The sequence shown here is derived from an EMBL/GenBank/DDBJ whole genome shotgun (WGS) entry which is preliminary data.</text>
</comment>
<evidence type="ECO:0000313" key="3">
    <source>
        <dbReference type="Proteomes" id="UP000256599"/>
    </source>
</evidence>
<dbReference type="NCBIfam" id="TIGR00229">
    <property type="entry name" value="sensory_box"/>
    <property type="match status" value="1"/>
</dbReference>
<evidence type="ECO:0000313" key="2">
    <source>
        <dbReference type="EMBL" id="RDU59857.1"/>
    </source>
</evidence>
<evidence type="ECO:0000259" key="1">
    <source>
        <dbReference type="PROSITE" id="PS50112"/>
    </source>
</evidence>
<dbReference type="InterPro" id="IPR013655">
    <property type="entry name" value="PAS_fold_3"/>
</dbReference>
<organism evidence="2 3">
    <name type="scientific">Helicobacter marmotae</name>
    <dbReference type="NCBI Taxonomy" id="152490"/>
    <lineage>
        <taxon>Bacteria</taxon>
        <taxon>Pseudomonadati</taxon>
        <taxon>Campylobacterota</taxon>
        <taxon>Epsilonproteobacteria</taxon>
        <taxon>Campylobacterales</taxon>
        <taxon>Helicobacteraceae</taxon>
        <taxon>Helicobacter</taxon>
    </lineage>
</organism>
<dbReference type="PROSITE" id="PS50112">
    <property type="entry name" value="PAS"/>
    <property type="match status" value="1"/>
</dbReference>
<accession>A0A3D8I402</accession>
<sequence>MSEEKKVNGFLVSKTDTRGRITYCNQAFIDISGFSENELLGKPHNIVRHKDMPRSIFAYLWREIAQKKEVNVYVKNLAKDGGYYWVFANVTPSLDTAGKVIGYYSVRRKPNPKGVSLAIELYAKIQEAEKQGGIESGLAFFHKFFADLKQSYDNFILHAQVGGE</sequence>
<dbReference type="AlphaFoldDB" id="A0A3D8I402"/>
<reference evidence="2 3" key="1">
    <citation type="submission" date="2018-04" db="EMBL/GenBank/DDBJ databases">
        <title>Novel Campyloabacter and Helicobacter Species and Strains.</title>
        <authorList>
            <person name="Mannion A.J."/>
            <person name="Shen Z."/>
            <person name="Fox J.G."/>
        </authorList>
    </citation>
    <scope>NUCLEOTIDE SEQUENCE [LARGE SCALE GENOMIC DNA]</scope>
    <source>
        <strain evidence="2 3">MIT 98-6070</strain>
    </source>
</reference>
<dbReference type="InterPro" id="IPR035965">
    <property type="entry name" value="PAS-like_dom_sf"/>
</dbReference>
<dbReference type="SUPFAM" id="SSF55785">
    <property type="entry name" value="PYP-like sensor domain (PAS domain)"/>
    <property type="match status" value="1"/>
</dbReference>
<dbReference type="Pfam" id="PF08447">
    <property type="entry name" value="PAS_3"/>
    <property type="match status" value="1"/>
</dbReference>
<dbReference type="CDD" id="cd00130">
    <property type="entry name" value="PAS"/>
    <property type="match status" value="1"/>
</dbReference>
<protein>
    <submittedName>
        <fullName evidence="2">PAS domain S-box protein</fullName>
    </submittedName>
</protein>
<dbReference type="Gene3D" id="3.30.450.20">
    <property type="entry name" value="PAS domain"/>
    <property type="match status" value="1"/>
</dbReference>
<dbReference type="EMBL" id="NXLR01000008">
    <property type="protein sequence ID" value="RDU59857.1"/>
    <property type="molecule type" value="Genomic_DNA"/>
</dbReference>
<dbReference type="Proteomes" id="UP000256599">
    <property type="component" value="Unassembled WGS sequence"/>
</dbReference>
<keyword evidence="3" id="KW-1185">Reference proteome</keyword>
<gene>
    <name evidence="2" type="ORF">CQA63_05435</name>
</gene>
<name>A0A3D8I402_9HELI</name>
<dbReference type="RefSeq" id="WP_104700168.1">
    <property type="nucleotide sequence ID" value="NZ_FZPP01000021.1"/>
</dbReference>
<feature type="domain" description="PAS" evidence="1">
    <location>
        <begin position="16"/>
        <end position="42"/>
    </location>
</feature>
<proteinExistence type="predicted"/>